<evidence type="ECO:0008006" key="3">
    <source>
        <dbReference type="Google" id="ProtNLM"/>
    </source>
</evidence>
<evidence type="ECO:0000313" key="1">
    <source>
        <dbReference type="EMBL" id="KAF3497525.1"/>
    </source>
</evidence>
<name>A0ABQ7AIT7_BRACR</name>
<dbReference type="InterPro" id="IPR036393">
    <property type="entry name" value="AceGlu_kinase-like_sf"/>
</dbReference>
<dbReference type="SUPFAM" id="SSF53633">
    <property type="entry name" value="Carbamate kinase-like"/>
    <property type="match status" value="1"/>
</dbReference>
<accession>A0ABQ7AIT7</accession>
<keyword evidence="2" id="KW-1185">Reference proteome</keyword>
<reference evidence="1 2" key="1">
    <citation type="journal article" date="2020" name="BMC Genomics">
        <title>Intraspecific diversification of the crop wild relative Brassica cretica Lam. using demographic model selection.</title>
        <authorList>
            <person name="Kioukis A."/>
            <person name="Michalopoulou V.A."/>
            <person name="Briers L."/>
            <person name="Pirintsos S."/>
            <person name="Studholme D.J."/>
            <person name="Pavlidis P."/>
            <person name="Sarris P.F."/>
        </authorList>
    </citation>
    <scope>NUCLEOTIDE SEQUENCE [LARGE SCALE GENOMIC DNA]</scope>
    <source>
        <strain evidence="2">cv. PFS-1207/04</strain>
    </source>
</reference>
<protein>
    <recommendedName>
        <fullName evidence="3">Aspartate/glutamate/uridylate kinase domain-containing protein</fullName>
    </recommendedName>
</protein>
<evidence type="ECO:0000313" key="2">
    <source>
        <dbReference type="Proteomes" id="UP000266723"/>
    </source>
</evidence>
<sequence>MATVTTNAPPKSFSFSVSNPLKRLITKSPSLCFPHRKKHQRLCLSINAAVSSPPSTDTRNAPSPDYRVEILSESLPFIQKFRGKTIVVKYGGAAMTFTFWKKGMISSCQKIPLYSFSGHKRVSRFAVILSFAMQIADDWLKKDESIDILKRQSSSTEFYKDRRKSRLENCV</sequence>
<dbReference type="EMBL" id="QGKV02002055">
    <property type="protein sequence ID" value="KAF3497525.1"/>
    <property type="molecule type" value="Genomic_DNA"/>
</dbReference>
<comment type="caution">
    <text evidence="1">The sequence shown here is derived from an EMBL/GenBank/DDBJ whole genome shotgun (WGS) entry which is preliminary data.</text>
</comment>
<dbReference type="Gene3D" id="3.40.1160.10">
    <property type="entry name" value="Acetylglutamate kinase-like"/>
    <property type="match status" value="1"/>
</dbReference>
<dbReference type="Proteomes" id="UP000266723">
    <property type="component" value="Unassembled WGS sequence"/>
</dbReference>
<gene>
    <name evidence="1" type="ORF">DY000_02056524</name>
</gene>
<organism evidence="1 2">
    <name type="scientific">Brassica cretica</name>
    <name type="common">Mustard</name>
    <dbReference type="NCBI Taxonomy" id="69181"/>
    <lineage>
        <taxon>Eukaryota</taxon>
        <taxon>Viridiplantae</taxon>
        <taxon>Streptophyta</taxon>
        <taxon>Embryophyta</taxon>
        <taxon>Tracheophyta</taxon>
        <taxon>Spermatophyta</taxon>
        <taxon>Magnoliopsida</taxon>
        <taxon>eudicotyledons</taxon>
        <taxon>Gunneridae</taxon>
        <taxon>Pentapetalae</taxon>
        <taxon>rosids</taxon>
        <taxon>malvids</taxon>
        <taxon>Brassicales</taxon>
        <taxon>Brassicaceae</taxon>
        <taxon>Brassiceae</taxon>
        <taxon>Brassica</taxon>
    </lineage>
</organism>
<proteinExistence type="predicted"/>